<protein>
    <submittedName>
        <fullName evidence="1">Uncharacterized protein</fullName>
    </submittedName>
</protein>
<dbReference type="Proteomes" id="UP000032402">
    <property type="component" value="Segment"/>
</dbReference>
<name>A0A0C5K8Q5_9CAUD</name>
<keyword evidence="2" id="KW-1185">Reference proteome</keyword>
<reference evidence="1 2" key="1">
    <citation type="journal article" date="2015" name="Appl. Environ. Microbiol.">
        <title>Targeting Enterococcus faecalis Biofilms with Phage Therapy.</title>
        <authorList>
            <person name="Khalifa L."/>
            <person name="Brosh Y."/>
            <person name="Gelman D."/>
            <person name="Coppenhagen-Glazer S."/>
            <person name="Beyth S."/>
            <person name="Poradosu-Cohen R."/>
            <person name="Que Y.A."/>
            <person name="Beyth N."/>
            <person name="Hazan R."/>
        </authorList>
    </citation>
    <scope>NUCLEOTIDE SEQUENCE [LARGE SCALE GENOMIC DNA]</scope>
</reference>
<dbReference type="KEGG" id="vg:26644359"/>
<sequence length="106" mass="12249">MLDRLKKRFNKKLDNWAFSRVGKSPLIGEPLTVTRVYQQVLPYRVSLDVSVFDSDELVNLRMLEASHKLGEGLLREGVIKKVKDEVHEEAPIRTIVLEAYVAKEER</sequence>
<proteinExistence type="predicted"/>
<organism evidence="1 2">
    <name type="scientific">Enterococcus phage EFDG1</name>
    <dbReference type="NCBI Taxonomy" id="1597976"/>
    <lineage>
        <taxon>Viruses</taxon>
        <taxon>Duplodnaviria</taxon>
        <taxon>Heunggongvirae</taxon>
        <taxon>Uroviricota</taxon>
        <taxon>Caudoviricetes</taxon>
        <taxon>Herelleviridae</taxon>
        <taxon>Brockvirinae</taxon>
        <taxon>Schiekvirus</taxon>
        <taxon>Schiekvirus EFDG1</taxon>
    </lineage>
</organism>
<evidence type="ECO:0000313" key="1">
    <source>
        <dbReference type="EMBL" id="AJP61353.1"/>
    </source>
</evidence>
<dbReference type="EMBL" id="KP339049">
    <property type="protein sequence ID" value="AJP61353.1"/>
    <property type="molecule type" value="Genomic_DNA"/>
</dbReference>
<dbReference type="GeneID" id="26644359"/>
<accession>A0A0C5K8Q5</accession>
<evidence type="ECO:0000313" key="2">
    <source>
        <dbReference type="Proteomes" id="UP000032402"/>
    </source>
</evidence>
<dbReference type="RefSeq" id="YP_009218247.1">
    <property type="nucleotide sequence ID" value="NC_029009.1"/>
</dbReference>